<name>A0ABR4CXU7_9HELO</name>
<evidence type="ECO:0000313" key="3">
    <source>
        <dbReference type="Proteomes" id="UP001595075"/>
    </source>
</evidence>
<evidence type="ECO:0000313" key="2">
    <source>
        <dbReference type="EMBL" id="KAL2074733.1"/>
    </source>
</evidence>
<accession>A0ABR4CXU7</accession>
<protein>
    <submittedName>
        <fullName evidence="2">Uncharacterized protein</fullName>
    </submittedName>
</protein>
<gene>
    <name evidence="2" type="ORF">VTL71DRAFT_8512</name>
</gene>
<reference evidence="2 3" key="1">
    <citation type="journal article" date="2024" name="Commun. Biol.">
        <title>Comparative genomic analysis of thermophilic fungi reveals convergent evolutionary adaptations and gene losses.</title>
        <authorList>
            <person name="Steindorff A.S."/>
            <person name="Aguilar-Pontes M.V."/>
            <person name="Robinson A.J."/>
            <person name="Andreopoulos B."/>
            <person name="LaButti K."/>
            <person name="Kuo A."/>
            <person name="Mondo S."/>
            <person name="Riley R."/>
            <person name="Otillar R."/>
            <person name="Haridas S."/>
            <person name="Lipzen A."/>
            <person name="Grimwood J."/>
            <person name="Schmutz J."/>
            <person name="Clum A."/>
            <person name="Reid I.D."/>
            <person name="Moisan M.C."/>
            <person name="Butler G."/>
            <person name="Nguyen T.T.M."/>
            <person name="Dewar K."/>
            <person name="Conant G."/>
            <person name="Drula E."/>
            <person name="Henrissat B."/>
            <person name="Hansel C."/>
            <person name="Singer S."/>
            <person name="Hutchinson M.I."/>
            <person name="de Vries R.P."/>
            <person name="Natvig D.O."/>
            <person name="Powell A.J."/>
            <person name="Tsang A."/>
            <person name="Grigoriev I.V."/>
        </authorList>
    </citation>
    <scope>NUCLEOTIDE SEQUENCE [LARGE SCALE GENOMIC DNA]</scope>
    <source>
        <strain evidence="2 3">CBS 494.80</strain>
    </source>
</reference>
<organism evidence="2 3">
    <name type="scientific">Oculimacula yallundae</name>
    <dbReference type="NCBI Taxonomy" id="86028"/>
    <lineage>
        <taxon>Eukaryota</taxon>
        <taxon>Fungi</taxon>
        <taxon>Dikarya</taxon>
        <taxon>Ascomycota</taxon>
        <taxon>Pezizomycotina</taxon>
        <taxon>Leotiomycetes</taxon>
        <taxon>Helotiales</taxon>
        <taxon>Ploettnerulaceae</taxon>
        <taxon>Oculimacula</taxon>
    </lineage>
</organism>
<dbReference type="Proteomes" id="UP001595075">
    <property type="component" value="Unassembled WGS sequence"/>
</dbReference>
<sequence>MVTSREKSLKSDISALSSPHLHPHSLRASISRKPSLAPVIRFCPRITLIEIQSTCVTIPVASGPSAAERNSNPSFYAHLFLAQPIYNQHRRTVTLPSAAALHITGRNQQNISRLLVQPYHTRSILHISNNCRPVKSPSIPDFTTSTPSIRQSLLD</sequence>
<proteinExistence type="predicted"/>
<feature type="compositionally biased region" description="Basic and acidic residues" evidence="1">
    <location>
        <begin position="1"/>
        <end position="10"/>
    </location>
</feature>
<dbReference type="EMBL" id="JAZHXI010000002">
    <property type="protein sequence ID" value="KAL2074733.1"/>
    <property type="molecule type" value="Genomic_DNA"/>
</dbReference>
<keyword evidence="3" id="KW-1185">Reference proteome</keyword>
<feature type="region of interest" description="Disordered" evidence="1">
    <location>
        <begin position="1"/>
        <end position="21"/>
    </location>
</feature>
<evidence type="ECO:0000256" key="1">
    <source>
        <dbReference type="SAM" id="MobiDB-lite"/>
    </source>
</evidence>
<comment type="caution">
    <text evidence="2">The sequence shown here is derived from an EMBL/GenBank/DDBJ whole genome shotgun (WGS) entry which is preliminary data.</text>
</comment>